<dbReference type="Proteomes" id="UP000297452">
    <property type="component" value="Unassembled WGS sequence"/>
</dbReference>
<reference evidence="1 2" key="1">
    <citation type="submission" date="2017-12" db="EMBL/GenBank/DDBJ databases">
        <title>Comparative genomics of Botrytis spp.</title>
        <authorList>
            <person name="Valero-Jimenez C.A."/>
            <person name="Tapia P."/>
            <person name="Veloso J."/>
            <person name="Silva-Moreno E."/>
            <person name="Staats M."/>
            <person name="Valdes J.H."/>
            <person name="Van Kan J.A.L."/>
        </authorList>
    </citation>
    <scope>NUCLEOTIDE SEQUENCE [LARGE SCALE GENOMIC DNA]</scope>
    <source>
        <strain evidence="1 2">MUCL2120</strain>
    </source>
</reference>
<dbReference type="OrthoDB" id="2094832at2759"/>
<accession>A0A4Z1HYE8</accession>
<keyword evidence="2" id="KW-1185">Reference proteome</keyword>
<comment type="caution">
    <text evidence="1">The sequence shown here is derived from an EMBL/GenBank/DDBJ whole genome shotgun (WGS) entry which is preliminary data.</text>
</comment>
<protein>
    <submittedName>
        <fullName evidence="1">Uncharacterized protein</fullName>
    </submittedName>
</protein>
<dbReference type="EMBL" id="PQXJ01000277">
    <property type="protein sequence ID" value="TGO54096.1"/>
    <property type="molecule type" value="Genomic_DNA"/>
</dbReference>
<gene>
    <name evidence="1" type="ORF">BOTNAR_0277g00110</name>
</gene>
<dbReference type="AlphaFoldDB" id="A0A4Z1HYE8"/>
<sequence>MNMLLHIFNLVDAEQVCTNVLKLLRPGTGSLLTGAQTGTTQPGELVLEPPVCEPGEYKTIAEKVIELLLQRVAKWLSINIKTTAEYDEDEDPESSDLSN</sequence>
<name>A0A4Z1HYE8_9HELO</name>
<proteinExistence type="predicted"/>
<evidence type="ECO:0000313" key="2">
    <source>
        <dbReference type="Proteomes" id="UP000297452"/>
    </source>
</evidence>
<evidence type="ECO:0000313" key="1">
    <source>
        <dbReference type="EMBL" id="TGO54096.1"/>
    </source>
</evidence>
<organism evidence="1 2">
    <name type="scientific">Botryotinia narcissicola</name>
    <dbReference type="NCBI Taxonomy" id="278944"/>
    <lineage>
        <taxon>Eukaryota</taxon>
        <taxon>Fungi</taxon>
        <taxon>Dikarya</taxon>
        <taxon>Ascomycota</taxon>
        <taxon>Pezizomycotina</taxon>
        <taxon>Leotiomycetes</taxon>
        <taxon>Helotiales</taxon>
        <taxon>Sclerotiniaceae</taxon>
        <taxon>Botryotinia</taxon>
    </lineage>
</organism>
<dbReference type="STRING" id="278944.A0A4Z1HYE8"/>